<evidence type="ECO:0000313" key="2">
    <source>
        <dbReference type="Proteomes" id="UP000235464"/>
    </source>
</evidence>
<dbReference type="EMBL" id="LT963352">
    <property type="protein sequence ID" value="SOR79896.1"/>
    <property type="molecule type" value="Genomic_DNA"/>
</dbReference>
<organism evidence="1 2">
    <name type="scientific">Streptomyces chartreusis NRRL 3882</name>
    <dbReference type="NCBI Taxonomy" id="1079985"/>
    <lineage>
        <taxon>Bacteria</taxon>
        <taxon>Bacillati</taxon>
        <taxon>Actinomycetota</taxon>
        <taxon>Actinomycetes</taxon>
        <taxon>Kitasatosporales</taxon>
        <taxon>Streptomycetaceae</taxon>
        <taxon>Streptomyces</taxon>
    </lineage>
</organism>
<sequence length="52" mass="5861">MSGHLSPLKPMRSWTQSEAQDLRKRAVILRLENGDPIAGLLWAGFTPKDLEE</sequence>
<gene>
    <name evidence="1" type="ORF">SCNRRL3882_3355</name>
</gene>
<proteinExistence type="predicted"/>
<dbReference type="AlphaFoldDB" id="A0A2N9B970"/>
<reference evidence="2" key="1">
    <citation type="submission" date="2017-11" db="EMBL/GenBank/DDBJ databases">
        <authorList>
            <person name="Wibberg D."/>
        </authorList>
    </citation>
    <scope>NUCLEOTIDE SEQUENCE [LARGE SCALE GENOMIC DNA]</scope>
</reference>
<protein>
    <submittedName>
        <fullName evidence="1">Uncharacterized protein</fullName>
    </submittedName>
</protein>
<name>A0A2N9B970_STRCX</name>
<accession>A0A2N9B970</accession>
<keyword evidence="2" id="KW-1185">Reference proteome</keyword>
<evidence type="ECO:0000313" key="1">
    <source>
        <dbReference type="EMBL" id="SOR79896.1"/>
    </source>
</evidence>
<dbReference type="Proteomes" id="UP000235464">
    <property type="component" value="Chromosome I"/>
</dbReference>